<keyword evidence="3" id="KW-0067">ATP-binding</keyword>
<dbReference type="Gene3D" id="3.30.1360.40">
    <property type="match status" value="1"/>
</dbReference>
<dbReference type="AlphaFoldDB" id="A0A081NM33"/>
<dbReference type="NCBIfam" id="TIGR00370">
    <property type="entry name" value="5-oxoprolinase subunit PxpB"/>
    <property type="match status" value="1"/>
</dbReference>
<dbReference type="SMART" id="SM00796">
    <property type="entry name" value="AHS1"/>
    <property type="match status" value="1"/>
</dbReference>
<reference evidence="5 6" key="1">
    <citation type="submission" date="2014-06" db="EMBL/GenBank/DDBJ databases">
        <title>Whole Genome Sequences of Three Symbiotic Endozoicomonas Bacteria.</title>
        <authorList>
            <person name="Neave M.J."/>
            <person name="Apprill A."/>
            <person name="Voolstra C.R."/>
        </authorList>
    </citation>
    <scope>NUCLEOTIDE SEQUENCE [LARGE SCALE GENOMIC DNA]</scope>
    <source>
        <strain evidence="5 6">DSM 25634</strain>
    </source>
</reference>
<dbReference type="InterPro" id="IPR029000">
    <property type="entry name" value="Cyclophilin-like_dom_sf"/>
</dbReference>
<proteinExistence type="predicted"/>
<keyword evidence="1" id="KW-0547">Nucleotide-binding</keyword>
<name>A0A081NM33_9GAMM</name>
<dbReference type="PANTHER" id="PTHR34698:SF2">
    <property type="entry name" value="5-OXOPROLINASE SUBUNIT B"/>
    <property type="match status" value="1"/>
</dbReference>
<dbReference type="Pfam" id="PF02682">
    <property type="entry name" value="CT_C_D"/>
    <property type="match status" value="1"/>
</dbReference>
<dbReference type="EMBL" id="JOKH01000001">
    <property type="protein sequence ID" value="KEQ19506.1"/>
    <property type="molecule type" value="Genomic_DNA"/>
</dbReference>
<dbReference type="SUPFAM" id="SSF160467">
    <property type="entry name" value="PH0987 N-terminal domain-like"/>
    <property type="match status" value="1"/>
</dbReference>
<dbReference type="InterPro" id="IPR010016">
    <property type="entry name" value="PxpB"/>
</dbReference>
<keyword evidence="2" id="KW-0378">Hydrolase</keyword>
<dbReference type="OrthoDB" id="9778567at2"/>
<protein>
    <recommendedName>
        <fullName evidence="4">Carboxyltransferase domain-containing protein</fullName>
    </recommendedName>
</protein>
<dbReference type="SUPFAM" id="SSF50891">
    <property type="entry name" value="Cyclophilin-like"/>
    <property type="match status" value="1"/>
</dbReference>
<feature type="domain" description="Carboxyltransferase" evidence="4">
    <location>
        <begin position="5"/>
        <end position="210"/>
    </location>
</feature>
<evidence type="ECO:0000313" key="6">
    <source>
        <dbReference type="Proteomes" id="UP000028073"/>
    </source>
</evidence>
<dbReference type="GO" id="GO:0016787">
    <property type="term" value="F:hydrolase activity"/>
    <property type="evidence" value="ECO:0007669"/>
    <property type="project" value="UniProtKB-KW"/>
</dbReference>
<dbReference type="InterPro" id="IPR003833">
    <property type="entry name" value="CT_C_D"/>
</dbReference>
<accession>A0A081NM33</accession>
<evidence type="ECO:0000256" key="1">
    <source>
        <dbReference type="ARBA" id="ARBA00022741"/>
    </source>
</evidence>
<dbReference type="RefSeq" id="WP_034833384.1">
    <property type="nucleotide sequence ID" value="NZ_JOKH01000001.1"/>
</dbReference>
<evidence type="ECO:0000256" key="3">
    <source>
        <dbReference type="ARBA" id="ARBA00022840"/>
    </source>
</evidence>
<gene>
    <name evidence="5" type="ORF">GZ78_06150</name>
</gene>
<dbReference type="Gene3D" id="2.40.100.10">
    <property type="entry name" value="Cyclophilin-like"/>
    <property type="match status" value="1"/>
</dbReference>
<organism evidence="5 6">
    <name type="scientific">Endozoicomonas numazuensis</name>
    <dbReference type="NCBI Taxonomy" id="1137799"/>
    <lineage>
        <taxon>Bacteria</taxon>
        <taxon>Pseudomonadati</taxon>
        <taxon>Pseudomonadota</taxon>
        <taxon>Gammaproteobacteria</taxon>
        <taxon>Oceanospirillales</taxon>
        <taxon>Endozoicomonadaceae</taxon>
        <taxon>Endozoicomonas</taxon>
    </lineage>
</organism>
<dbReference type="GO" id="GO:0005524">
    <property type="term" value="F:ATP binding"/>
    <property type="evidence" value="ECO:0007669"/>
    <property type="project" value="UniProtKB-KW"/>
</dbReference>
<evidence type="ECO:0000256" key="2">
    <source>
        <dbReference type="ARBA" id="ARBA00022801"/>
    </source>
</evidence>
<dbReference type="Proteomes" id="UP000028073">
    <property type="component" value="Unassembled WGS sequence"/>
</dbReference>
<evidence type="ECO:0000259" key="4">
    <source>
        <dbReference type="SMART" id="SM00796"/>
    </source>
</evidence>
<keyword evidence="6" id="KW-1185">Reference proteome</keyword>
<dbReference type="PANTHER" id="PTHR34698">
    <property type="entry name" value="5-OXOPROLINASE SUBUNIT B"/>
    <property type="match status" value="1"/>
</dbReference>
<dbReference type="eggNOG" id="COG2049">
    <property type="taxonomic scope" value="Bacteria"/>
</dbReference>
<comment type="caution">
    <text evidence="5">The sequence shown here is derived from an EMBL/GenBank/DDBJ whole genome shotgun (WGS) entry which is preliminary data.</text>
</comment>
<evidence type="ECO:0000313" key="5">
    <source>
        <dbReference type="EMBL" id="KEQ19506.1"/>
    </source>
</evidence>
<sequence>MNHPCQCTPLGDSALLLSFGDQISPKTNQIVHAAAKQLLKAEYAEVIEMVPAYTTLTVYYDPCQILSGTPYEILKEKILNTLQSIKVSETKPGNLIEIPVCYENEWAPDLEQVARHCHLSPEEVINLHTSAIYDVYFLGFAPGFPFLGGMNKKLATPRLDNPRLKIPEGSVGIAGEQTGIYPLSTPGGWQLIGHTPVPLVDFGSDSPTLIKPGDRIRFKTISFEEHQEMGHIYPLDFKMLLGDK</sequence>
<dbReference type="STRING" id="1137799.GZ78_06150"/>